<evidence type="ECO:0000313" key="1">
    <source>
        <dbReference type="EMBL" id="ABN07920.1"/>
    </source>
</evidence>
<dbReference type="AlphaFoldDB" id="A2Q2P4"/>
<reference evidence="1" key="2">
    <citation type="submission" date="2007-03" db="EMBL/GenBank/DDBJ databases">
        <authorList>
            <consortium name="The International Medicago Genome Annotation Group"/>
        </authorList>
    </citation>
    <scope>NUCLEOTIDE SEQUENCE</scope>
</reference>
<gene>
    <name evidence="1" type="ORF">MtrDRAFT_AC151523g32v2</name>
</gene>
<sequence length="51" mass="5706">MLVDREGLWYHVLVARYGEVGGRLEAGGTEWFLLVAGDKWVWTSDPVGVTL</sequence>
<dbReference type="EMBL" id="AC151523">
    <property type="protein sequence ID" value="ABN07920.1"/>
    <property type="molecule type" value="Genomic_DNA"/>
</dbReference>
<reference evidence="1" key="1">
    <citation type="submission" date="2005-06" db="EMBL/GenBank/DDBJ databases">
        <authorList>
            <person name="Town C.D."/>
        </authorList>
    </citation>
    <scope>NUCLEOTIDE SEQUENCE</scope>
</reference>
<name>A2Q2P4_MEDTR</name>
<accession>A2Q2P4</accession>
<proteinExistence type="predicted"/>
<organism evidence="1">
    <name type="scientific">Medicago truncatula</name>
    <name type="common">Barrel medic</name>
    <name type="synonym">Medicago tribuloides</name>
    <dbReference type="NCBI Taxonomy" id="3880"/>
    <lineage>
        <taxon>Eukaryota</taxon>
        <taxon>Viridiplantae</taxon>
        <taxon>Streptophyta</taxon>
        <taxon>Embryophyta</taxon>
        <taxon>Tracheophyta</taxon>
        <taxon>Spermatophyta</taxon>
        <taxon>Magnoliopsida</taxon>
        <taxon>eudicotyledons</taxon>
        <taxon>Gunneridae</taxon>
        <taxon>Pentapetalae</taxon>
        <taxon>rosids</taxon>
        <taxon>fabids</taxon>
        <taxon>Fabales</taxon>
        <taxon>Fabaceae</taxon>
        <taxon>Papilionoideae</taxon>
        <taxon>50 kb inversion clade</taxon>
        <taxon>NPAAA clade</taxon>
        <taxon>Hologalegina</taxon>
        <taxon>IRL clade</taxon>
        <taxon>Trifolieae</taxon>
        <taxon>Medicago</taxon>
    </lineage>
</organism>
<protein>
    <submittedName>
        <fullName evidence="1">Uncharacterized protein</fullName>
    </submittedName>
</protein>